<organism evidence="1 2">
    <name type="scientific">Pseudolactococcus raffinolactis</name>
    <dbReference type="NCBI Taxonomy" id="1366"/>
    <lineage>
        <taxon>Bacteria</taxon>
        <taxon>Bacillati</taxon>
        <taxon>Bacillota</taxon>
        <taxon>Bacilli</taxon>
        <taxon>Lactobacillales</taxon>
        <taxon>Streptococcaceae</taxon>
        <taxon>Pseudolactococcus</taxon>
    </lineage>
</organism>
<protein>
    <submittedName>
        <fullName evidence="1">Uncharacterized protein</fullName>
    </submittedName>
</protein>
<dbReference type="GeneID" id="93296605"/>
<accession>A0A2A5SF84</accession>
<dbReference type="RefSeq" id="WP_061774188.1">
    <property type="nucleotide sequence ID" value="NZ_BAAAXH010000083.1"/>
</dbReference>
<evidence type="ECO:0000313" key="1">
    <source>
        <dbReference type="EMBL" id="QIW54734.1"/>
    </source>
</evidence>
<dbReference type="Proteomes" id="UP000501945">
    <property type="component" value="Chromosome"/>
</dbReference>
<name>A0A2A5SF84_9LACT</name>
<dbReference type="EMBL" id="CP047616">
    <property type="protein sequence ID" value="QIW54734.1"/>
    <property type="molecule type" value="Genomic_DNA"/>
</dbReference>
<gene>
    <name evidence="1" type="ORF">GU336_11610</name>
</gene>
<reference evidence="1 2" key="1">
    <citation type="submission" date="2019-12" db="EMBL/GenBank/DDBJ databases">
        <title>Whole genome sequences of Lactococcus raffinolactis strains isolated from sewage.</title>
        <authorList>
            <person name="Ybazeta G."/>
            <person name="Ross M."/>
            <person name="Brabant-Kirwan D."/>
            <person name="Saleh M."/>
            <person name="Dillon J.A."/>
            <person name="Splinter K."/>
            <person name="Nokhbeh R."/>
        </authorList>
    </citation>
    <scope>NUCLEOTIDE SEQUENCE [LARGE SCALE GENOMIC DNA]</scope>
    <source>
        <strain evidence="1 2">Lr_19_5</strain>
    </source>
</reference>
<dbReference type="OrthoDB" id="9885969at2"/>
<proteinExistence type="predicted"/>
<evidence type="ECO:0000313" key="2">
    <source>
        <dbReference type="Proteomes" id="UP000501945"/>
    </source>
</evidence>
<sequence length="99" mass="11177">MDKAAIQTLVSELYTAVKPFPELQKIIEKHAVNLPDDHSGGDLSKMYQEIVTKIAFDHLSVSAEATTLLKALNQIFQKIPHWRELLNTAGSTWWAGLFR</sequence>
<dbReference type="AlphaFoldDB" id="A0A2A5SF84"/>